<dbReference type="EMBL" id="MU004231">
    <property type="protein sequence ID" value="KAF2673565.1"/>
    <property type="molecule type" value="Genomic_DNA"/>
</dbReference>
<feature type="chain" id="PRO_5025521939" evidence="1">
    <location>
        <begin position="22"/>
        <end position="161"/>
    </location>
</feature>
<keyword evidence="1" id="KW-0732">Signal</keyword>
<accession>A0A6A6UMR5</accession>
<sequence>MFLSVSLQVFLTGTSIGGASVYDFGPTNTLQHCLCSYPDMTVTRWRPAGRWGHVAIQRCKKFQKLYAKWYTSFNLLFFFVTIPAPYIPDNLARFLSLIVRIHLDRIRKTQCQISPVEVARVYPFPTEETKSRKQLLMASNTQKSALTTLCTRKALLSNQHA</sequence>
<organism evidence="2 3">
    <name type="scientific">Microthyrium microscopicum</name>
    <dbReference type="NCBI Taxonomy" id="703497"/>
    <lineage>
        <taxon>Eukaryota</taxon>
        <taxon>Fungi</taxon>
        <taxon>Dikarya</taxon>
        <taxon>Ascomycota</taxon>
        <taxon>Pezizomycotina</taxon>
        <taxon>Dothideomycetes</taxon>
        <taxon>Dothideomycetes incertae sedis</taxon>
        <taxon>Microthyriales</taxon>
        <taxon>Microthyriaceae</taxon>
        <taxon>Microthyrium</taxon>
    </lineage>
</organism>
<name>A0A6A6UMR5_9PEZI</name>
<dbReference type="Proteomes" id="UP000799302">
    <property type="component" value="Unassembled WGS sequence"/>
</dbReference>
<keyword evidence="3" id="KW-1185">Reference proteome</keyword>
<evidence type="ECO:0000313" key="3">
    <source>
        <dbReference type="Proteomes" id="UP000799302"/>
    </source>
</evidence>
<evidence type="ECO:0000313" key="2">
    <source>
        <dbReference type="EMBL" id="KAF2673565.1"/>
    </source>
</evidence>
<feature type="signal peptide" evidence="1">
    <location>
        <begin position="1"/>
        <end position="21"/>
    </location>
</feature>
<proteinExistence type="predicted"/>
<dbReference type="AlphaFoldDB" id="A0A6A6UMR5"/>
<gene>
    <name evidence="2" type="ORF">BT63DRAFT_160295</name>
</gene>
<evidence type="ECO:0000256" key="1">
    <source>
        <dbReference type="SAM" id="SignalP"/>
    </source>
</evidence>
<reference evidence="2" key="1">
    <citation type="journal article" date="2020" name="Stud. Mycol.">
        <title>101 Dothideomycetes genomes: a test case for predicting lifestyles and emergence of pathogens.</title>
        <authorList>
            <person name="Haridas S."/>
            <person name="Albert R."/>
            <person name="Binder M."/>
            <person name="Bloem J."/>
            <person name="Labutti K."/>
            <person name="Salamov A."/>
            <person name="Andreopoulos B."/>
            <person name="Baker S."/>
            <person name="Barry K."/>
            <person name="Bills G."/>
            <person name="Bluhm B."/>
            <person name="Cannon C."/>
            <person name="Castanera R."/>
            <person name="Culley D."/>
            <person name="Daum C."/>
            <person name="Ezra D."/>
            <person name="Gonzalez J."/>
            <person name="Henrissat B."/>
            <person name="Kuo A."/>
            <person name="Liang C."/>
            <person name="Lipzen A."/>
            <person name="Lutzoni F."/>
            <person name="Magnuson J."/>
            <person name="Mondo S."/>
            <person name="Nolan M."/>
            <person name="Ohm R."/>
            <person name="Pangilinan J."/>
            <person name="Park H.-J."/>
            <person name="Ramirez L."/>
            <person name="Alfaro M."/>
            <person name="Sun H."/>
            <person name="Tritt A."/>
            <person name="Yoshinaga Y."/>
            <person name="Zwiers L.-H."/>
            <person name="Turgeon B."/>
            <person name="Goodwin S."/>
            <person name="Spatafora J."/>
            <person name="Crous P."/>
            <person name="Grigoriev I."/>
        </authorList>
    </citation>
    <scope>NUCLEOTIDE SEQUENCE</scope>
    <source>
        <strain evidence="2">CBS 115976</strain>
    </source>
</reference>
<protein>
    <submittedName>
        <fullName evidence="2">Uncharacterized protein</fullName>
    </submittedName>
</protein>